<dbReference type="InterPro" id="IPR014722">
    <property type="entry name" value="Rib_uL2_dom2"/>
</dbReference>
<dbReference type="SUPFAM" id="SSF50249">
    <property type="entry name" value="Nucleic acid-binding proteins"/>
    <property type="match status" value="1"/>
</dbReference>
<evidence type="ECO:0000256" key="5">
    <source>
        <dbReference type="SAM" id="MobiDB-lite"/>
    </source>
</evidence>
<evidence type="ECO:0000256" key="3">
    <source>
        <dbReference type="ARBA" id="ARBA00023274"/>
    </source>
</evidence>
<feature type="compositionally biased region" description="Basic residues" evidence="5">
    <location>
        <begin position="253"/>
        <end position="263"/>
    </location>
</feature>
<dbReference type="InterPro" id="IPR008991">
    <property type="entry name" value="Translation_prot_SH3-like_sf"/>
</dbReference>
<keyword evidence="2 8" id="KW-0689">Ribosomal protein</keyword>
<feature type="domain" description="Large ribosomal subunit protein uL2 C-terminal" evidence="6">
    <location>
        <begin position="125"/>
        <end position="251"/>
    </location>
</feature>
<dbReference type="Proteomes" id="UP000178771">
    <property type="component" value="Unassembled WGS sequence"/>
</dbReference>
<dbReference type="EMBL" id="MEVH01000005">
    <property type="protein sequence ID" value="OGC52174.1"/>
    <property type="molecule type" value="Genomic_DNA"/>
</dbReference>
<dbReference type="GO" id="GO:0003735">
    <property type="term" value="F:structural constituent of ribosome"/>
    <property type="evidence" value="ECO:0007669"/>
    <property type="project" value="InterPro"/>
</dbReference>
<dbReference type="SMART" id="SM01383">
    <property type="entry name" value="Ribosomal_L2"/>
    <property type="match status" value="1"/>
</dbReference>
<dbReference type="GO" id="GO:0016740">
    <property type="term" value="F:transferase activity"/>
    <property type="evidence" value="ECO:0007669"/>
    <property type="project" value="InterPro"/>
</dbReference>
<dbReference type="Pfam" id="PF00181">
    <property type="entry name" value="Ribosomal_L2_N"/>
    <property type="match status" value="1"/>
</dbReference>
<organism evidence="8 9">
    <name type="scientific">candidate division WWE3 bacterium RIFCSPLOWO2_01_FULL_39_13</name>
    <dbReference type="NCBI Taxonomy" id="1802624"/>
    <lineage>
        <taxon>Bacteria</taxon>
        <taxon>Katanobacteria</taxon>
    </lineage>
</organism>
<dbReference type="SUPFAM" id="SSF50104">
    <property type="entry name" value="Translation proteins SH3-like domain"/>
    <property type="match status" value="1"/>
</dbReference>
<evidence type="ECO:0000256" key="4">
    <source>
        <dbReference type="ARBA" id="ARBA00035459"/>
    </source>
</evidence>
<dbReference type="PANTHER" id="PTHR13691:SF5">
    <property type="entry name" value="LARGE RIBOSOMAL SUBUNIT PROTEIN UL2M"/>
    <property type="match status" value="1"/>
</dbReference>
<feature type="compositionally biased region" description="Basic and acidic residues" evidence="5">
    <location>
        <begin position="264"/>
        <end position="274"/>
    </location>
</feature>
<dbReference type="InterPro" id="IPR012340">
    <property type="entry name" value="NA-bd_OB-fold"/>
</dbReference>
<dbReference type="GO" id="GO:0003723">
    <property type="term" value="F:RNA binding"/>
    <property type="evidence" value="ECO:0007669"/>
    <property type="project" value="InterPro"/>
</dbReference>
<dbReference type="Gene3D" id="4.10.950.10">
    <property type="entry name" value="Ribosomal protein L2, domain 3"/>
    <property type="match status" value="1"/>
</dbReference>
<dbReference type="InterPro" id="IPR014726">
    <property type="entry name" value="Ribosomal_uL2_dom3"/>
</dbReference>
<feature type="domain" description="Large ribosomal subunit protein uL2 RNA-binding" evidence="7">
    <location>
        <begin position="44"/>
        <end position="119"/>
    </location>
</feature>
<feature type="region of interest" description="Disordered" evidence="5">
    <location>
        <begin position="211"/>
        <end position="274"/>
    </location>
</feature>
<dbReference type="InterPro" id="IPR022669">
    <property type="entry name" value="Ribosomal_uL2_C"/>
</dbReference>
<dbReference type="GO" id="GO:0015934">
    <property type="term" value="C:large ribosomal subunit"/>
    <property type="evidence" value="ECO:0007669"/>
    <property type="project" value="InterPro"/>
</dbReference>
<comment type="similarity">
    <text evidence="1">Belongs to the universal ribosomal protein uL2 family.</text>
</comment>
<proteinExistence type="inferred from homology"/>
<evidence type="ECO:0000313" key="9">
    <source>
        <dbReference type="Proteomes" id="UP000178771"/>
    </source>
</evidence>
<dbReference type="SMART" id="SM01382">
    <property type="entry name" value="Ribosomal_L2_C"/>
    <property type="match status" value="1"/>
</dbReference>
<dbReference type="InterPro" id="IPR002171">
    <property type="entry name" value="Ribosomal_uL2"/>
</dbReference>
<accession>A0A1F4V4S7</accession>
<name>A0A1F4V4S7_UNCKA</name>
<feature type="region of interest" description="Disordered" evidence="5">
    <location>
        <begin position="1"/>
        <end position="56"/>
    </location>
</feature>
<dbReference type="Gene3D" id="2.40.50.140">
    <property type="entry name" value="Nucleic acid-binding proteins"/>
    <property type="match status" value="1"/>
</dbReference>
<dbReference type="PANTHER" id="PTHR13691">
    <property type="entry name" value="RIBOSOMAL PROTEIN L2"/>
    <property type="match status" value="1"/>
</dbReference>
<dbReference type="GO" id="GO:0002181">
    <property type="term" value="P:cytoplasmic translation"/>
    <property type="evidence" value="ECO:0007669"/>
    <property type="project" value="TreeGrafter"/>
</dbReference>
<evidence type="ECO:0000259" key="7">
    <source>
        <dbReference type="SMART" id="SM01383"/>
    </source>
</evidence>
<dbReference type="NCBIfam" id="TIGR01171">
    <property type="entry name" value="rplB_bact"/>
    <property type="match status" value="1"/>
</dbReference>
<keyword evidence="3" id="KW-0687">Ribonucleoprotein</keyword>
<dbReference type="InterPro" id="IPR022666">
    <property type="entry name" value="Ribosomal_uL2_RNA-bd_dom"/>
</dbReference>
<sequence>MIKTYKPTSPARRQRTLSVSEGRKRKPMRFAVKNLMSSKRGSVGRSAGKISRQCRDSGEKKRYRNIDYKRDKYGIEGKIEFIEYDPNRTCDIALVLYNDGERRYMLAPAGIKEGDSVVSGEGISVKTGNALPLSDVPVGIPVHNVELYPGAGGKFIRTAGSAAFVTAHEKGYVTVKMPSGEIRNFLSGCFATIGQLGREDWKLMNIGKAGRSMHMGRRPKTRGKARSGQHPHGGSYSRRVGRNPVDQWGNLAKGKKTRRRKHTDKYIVKDRRAR</sequence>
<evidence type="ECO:0000259" key="6">
    <source>
        <dbReference type="SMART" id="SM01382"/>
    </source>
</evidence>
<evidence type="ECO:0000313" key="8">
    <source>
        <dbReference type="EMBL" id="OGC52174.1"/>
    </source>
</evidence>
<dbReference type="Pfam" id="PF03947">
    <property type="entry name" value="Ribosomal_L2_C"/>
    <property type="match status" value="1"/>
</dbReference>
<evidence type="ECO:0000256" key="1">
    <source>
        <dbReference type="ARBA" id="ARBA00005636"/>
    </source>
</evidence>
<dbReference type="AlphaFoldDB" id="A0A1F4V4S7"/>
<feature type="compositionally biased region" description="Basic residues" evidence="5">
    <location>
        <begin position="214"/>
        <end position="229"/>
    </location>
</feature>
<protein>
    <recommendedName>
        <fullName evidence="4">50S ribosomal protein L2</fullName>
    </recommendedName>
</protein>
<dbReference type="STRING" id="1802624.A2982_01655"/>
<reference evidence="8 9" key="1">
    <citation type="journal article" date="2016" name="Nat. Commun.">
        <title>Thousands of microbial genomes shed light on interconnected biogeochemical processes in an aquifer system.</title>
        <authorList>
            <person name="Anantharaman K."/>
            <person name="Brown C.T."/>
            <person name="Hug L.A."/>
            <person name="Sharon I."/>
            <person name="Castelle C.J."/>
            <person name="Probst A.J."/>
            <person name="Thomas B.C."/>
            <person name="Singh A."/>
            <person name="Wilkins M.J."/>
            <person name="Karaoz U."/>
            <person name="Brodie E.L."/>
            <person name="Williams K.H."/>
            <person name="Hubbard S.S."/>
            <person name="Banfield J.F."/>
        </authorList>
    </citation>
    <scope>NUCLEOTIDE SEQUENCE [LARGE SCALE GENOMIC DNA]</scope>
</reference>
<comment type="caution">
    <text evidence="8">The sequence shown here is derived from an EMBL/GenBank/DDBJ whole genome shotgun (WGS) entry which is preliminary data.</text>
</comment>
<gene>
    <name evidence="8" type="ORF">A2982_01655</name>
</gene>
<dbReference type="FunFam" id="2.30.30.30:FF:000001">
    <property type="entry name" value="50S ribosomal protein L2"/>
    <property type="match status" value="1"/>
</dbReference>
<dbReference type="Gene3D" id="2.30.30.30">
    <property type="match status" value="1"/>
</dbReference>
<evidence type="ECO:0000256" key="2">
    <source>
        <dbReference type="ARBA" id="ARBA00022980"/>
    </source>
</evidence>
<dbReference type="InterPro" id="IPR005880">
    <property type="entry name" value="Ribosomal_uL2_bac/org-type"/>
</dbReference>
<dbReference type="PIRSF" id="PIRSF002158">
    <property type="entry name" value="Ribosomal_L2"/>
    <property type="match status" value="1"/>
</dbReference>